<reference evidence="1 2" key="1">
    <citation type="submission" date="2021-06" db="EMBL/GenBank/DDBJ databases">
        <title>Caerostris extrusa draft genome.</title>
        <authorList>
            <person name="Kono N."/>
            <person name="Arakawa K."/>
        </authorList>
    </citation>
    <scope>NUCLEOTIDE SEQUENCE [LARGE SCALE GENOMIC DNA]</scope>
</reference>
<accession>A0AAV4N6T8</accession>
<name>A0AAV4N6T8_CAEEX</name>
<dbReference type="EMBL" id="BPLR01003045">
    <property type="protein sequence ID" value="GIX80557.1"/>
    <property type="molecule type" value="Genomic_DNA"/>
</dbReference>
<protein>
    <submittedName>
        <fullName evidence="1">Uncharacterized protein</fullName>
    </submittedName>
</protein>
<proteinExistence type="predicted"/>
<sequence length="101" mass="11927">MNILFSKTIRKLHLGLHDEFKCPHGRLNVAVSRQYIRHNSLRLCYDIFHNYTKILRDNFKRRYSDILHENLLAEGGWSVNFAETAASPRDGHVWLITPEIH</sequence>
<dbReference type="AlphaFoldDB" id="A0AAV4N6T8"/>
<keyword evidence="2" id="KW-1185">Reference proteome</keyword>
<comment type="caution">
    <text evidence="1">The sequence shown here is derived from an EMBL/GenBank/DDBJ whole genome shotgun (WGS) entry which is preliminary data.</text>
</comment>
<organism evidence="1 2">
    <name type="scientific">Caerostris extrusa</name>
    <name type="common">Bark spider</name>
    <name type="synonym">Caerostris bankana</name>
    <dbReference type="NCBI Taxonomy" id="172846"/>
    <lineage>
        <taxon>Eukaryota</taxon>
        <taxon>Metazoa</taxon>
        <taxon>Ecdysozoa</taxon>
        <taxon>Arthropoda</taxon>
        <taxon>Chelicerata</taxon>
        <taxon>Arachnida</taxon>
        <taxon>Araneae</taxon>
        <taxon>Araneomorphae</taxon>
        <taxon>Entelegynae</taxon>
        <taxon>Araneoidea</taxon>
        <taxon>Araneidae</taxon>
        <taxon>Caerostris</taxon>
    </lineage>
</organism>
<evidence type="ECO:0000313" key="1">
    <source>
        <dbReference type="EMBL" id="GIX80557.1"/>
    </source>
</evidence>
<dbReference type="Proteomes" id="UP001054945">
    <property type="component" value="Unassembled WGS sequence"/>
</dbReference>
<evidence type="ECO:0000313" key="2">
    <source>
        <dbReference type="Proteomes" id="UP001054945"/>
    </source>
</evidence>
<gene>
    <name evidence="1" type="ORF">CEXT_578901</name>
</gene>